<dbReference type="Proteomes" id="UP001500166">
    <property type="component" value="Unassembled WGS sequence"/>
</dbReference>
<gene>
    <name evidence="5" type="ORF">GCM10009824_24030</name>
</gene>
<dbReference type="InterPro" id="IPR006385">
    <property type="entry name" value="HAD_hydro_SerB1"/>
</dbReference>
<dbReference type="SUPFAM" id="SSF56784">
    <property type="entry name" value="HAD-like"/>
    <property type="match status" value="1"/>
</dbReference>
<dbReference type="InterPro" id="IPR036291">
    <property type="entry name" value="NAD(P)-bd_dom_sf"/>
</dbReference>
<organism evidence="5 6">
    <name type="scientific">Kocuria atrinae</name>
    <dbReference type="NCBI Taxonomy" id="592377"/>
    <lineage>
        <taxon>Bacteria</taxon>
        <taxon>Bacillati</taxon>
        <taxon>Actinomycetota</taxon>
        <taxon>Actinomycetes</taxon>
        <taxon>Micrococcales</taxon>
        <taxon>Micrococcaceae</taxon>
        <taxon>Kocuria</taxon>
    </lineage>
</organism>
<feature type="domain" description="Thioester reductase (TE)" evidence="4">
    <location>
        <begin position="33"/>
        <end position="348"/>
    </location>
</feature>
<keyword evidence="5" id="KW-0378">Hydrolase</keyword>
<dbReference type="InterPro" id="IPR026055">
    <property type="entry name" value="FAR"/>
</dbReference>
<dbReference type="Gene3D" id="1.20.1440.100">
    <property type="entry name" value="SG protein - dephosphorylation function"/>
    <property type="match status" value="1"/>
</dbReference>
<dbReference type="InterPro" id="IPR013120">
    <property type="entry name" value="FAR_NAD-bd"/>
</dbReference>
<evidence type="ECO:0000256" key="2">
    <source>
        <dbReference type="ARBA" id="ARBA00022516"/>
    </source>
</evidence>
<dbReference type="SUPFAM" id="SSF51735">
    <property type="entry name" value="NAD(P)-binding Rossmann-fold domains"/>
    <property type="match status" value="1"/>
</dbReference>
<evidence type="ECO:0000313" key="5">
    <source>
        <dbReference type="EMBL" id="GAA2121511.1"/>
    </source>
</evidence>
<name>A0ABN2Y3C7_9MICC</name>
<dbReference type="InterPro" id="IPR023214">
    <property type="entry name" value="HAD_sf"/>
</dbReference>
<reference evidence="5 6" key="1">
    <citation type="journal article" date="2019" name="Int. J. Syst. Evol. Microbiol.">
        <title>The Global Catalogue of Microorganisms (GCM) 10K type strain sequencing project: providing services to taxonomists for standard genome sequencing and annotation.</title>
        <authorList>
            <consortium name="The Broad Institute Genomics Platform"/>
            <consortium name="The Broad Institute Genome Sequencing Center for Infectious Disease"/>
            <person name="Wu L."/>
            <person name="Ma J."/>
        </authorList>
    </citation>
    <scope>NUCLEOTIDE SEQUENCE [LARGE SCALE GENOMIC DNA]</scope>
    <source>
        <strain evidence="5 6">JCM 15914</strain>
    </source>
</reference>
<dbReference type="PANTHER" id="PTHR11011:SF45">
    <property type="entry name" value="FATTY ACYL-COA REDUCTASE CG8306-RELATED"/>
    <property type="match status" value="1"/>
</dbReference>
<comment type="caution">
    <text evidence="5">The sequence shown here is derived from an EMBL/GenBank/DDBJ whole genome shotgun (WGS) entry which is preliminary data.</text>
</comment>
<keyword evidence="3" id="KW-0443">Lipid metabolism</keyword>
<dbReference type="InterPro" id="IPR036412">
    <property type="entry name" value="HAD-like_sf"/>
</dbReference>
<keyword evidence="6" id="KW-1185">Reference proteome</keyword>
<sequence length="790" mass="87882">MANRPRLHATGVPEHPYLRRIPLTQTTTKRVLLTGATGFLGQAVLERLLSSHDDIHVTAVIRPKGSLSGQARLKQLLRKPVFKTWRESVGKERAEGIFTERTSVLEGDLTGLASITEPFDVVVHSASTVSFDPPIDEAFKTNVGGAVGLYELLRATGQNPHVVHVSTCYVGGIAKGLRPEAPVDHSVDWDVEFQAAVRAADTAQVESRSPERLQSFIEKATSQFGKEGPKSVARAAEEARQAWVQERLVDHGRTRAQSLGWTDIYTFTKALGERVAEEKWAGAGHQLSIVRPAIIESALRYPFPGWIDGYKVADPLIMAYAKGALPEFPGLPDSVLDVIPVDFVVNAIVALVTQGHRAPSGELTEETDIDPQAAYYQVCSGASNPLPFHQMYENVREFFLAQPLEDSNGNPIAVPEWKFPANNAVERGLALKEKLAAAGGKLSAVLPATARTREWTNSLHRMQTGLGSLRTYVDLYQNYTRTEMIFDDTHTRRLDRALPESAPEDQHFDPRAIDWRDYWQNVHLPALTEMTRAYGRLKAASRKRESRPRGLKSGTDVVAIFDLEGTVVSGNIITQYAKLRRRELSPVQWPGEITELLGNAPTYVKAERRDRGEFIRAFLRRYEGVSVERVEELMNGSLGRAMEKSLRPGALQRIEEHRAAGHHTVLVTGSLDLLVSPIADLFDHVVAGRMEVTDGKLTGYLATPPLVDEARAQWLKRYAEENGFDLSRSYGYGDSVADASWLSQVGHAYAVNPDLPLYRRAKKSHWPIEDWRKPEPWPSTSTSSQRHRSV</sequence>
<dbReference type="NCBIfam" id="TIGR01490">
    <property type="entry name" value="HAD-SF-IB-hyp1"/>
    <property type="match status" value="1"/>
</dbReference>
<accession>A0ABN2Y3C7</accession>
<evidence type="ECO:0000313" key="6">
    <source>
        <dbReference type="Proteomes" id="UP001500166"/>
    </source>
</evidence>
<dbReference type="Gene3D" id="3.40.50.720">
    <property type="entry name" value="NAD(P)-binding Rossmann-like Domain"/>
    <property type="match status" value="1"/>
</dbReference>
<dbReference type="NCBIfam" id="TIGR01488">
    <property type="entry name" value="HAD-SF-IB"/>
    <property type="match status" value="1"/>
</dbReference>
<dbReference type="CDD" id="cd09071">
    <property type="entry name" value="FAR_C"/>
    <property type="match status" value="1"/>
</dbReference>
<dbReference type="Pfam" id="PF12710">
    <property type="entry name" value="HAD"/>
    <property type="match status" value="1"/>
</dbReference>
<dbReference type="GO" id="GO:0016787">
    <property type="term" value="F:hydrolase activity"/>
    <property type="evidence" value="ECO:0007669"/>
    <property type="project" value="UniProtKB-KW"/>
</dbReference>
<dbReference type="PANTHER" id="PTHR11011">
    <property type="entry name" value="MALE STERILITY PROTEIN 2-RELATED"/>
    <property type="match status" value="1"/>
</dbReference>
<evidence type="ECO:0000256" key="1">
    <source>
        <dbReference type="ARBA" id="ARBA00005928"/>
    </source>
</evidence>
<proteinExistence type="inferred from homology"/>
<dbReference type="EMBL" id="BAAAQA010000026">
    <property type="protein sequence ID" value="GAA2121511.1"/>
    <property type="molecule type" value="Genomic_DNA"/>
</dbReference>
<protein>
    <submittedName>
        <fullName evidence="5">HAD-IB family hydrolase</fullName>
    </submittedName>
</protein>
<keyword evidence="2" id="KW-0444">Lipid biosynthesis</keyword>
<dbReference type="Pfam" id="PF07993">
    <property type="entry name" value="NAD_binding_4"/>
    <property type="match status" value="1"/>
</dbReference>
<comment type="similarity">
    <text evidence="1">Belongs to the fatty acyl-CoA reductase family.</text>
</comment>
<evidence type="ECO:0000259" key="4">
    <source>
        <dbReference type="Pfam" id="PF07993"/>
    </source>
</evidence>
<dbReference type="InterPro" id="IPR033640">
    <property type="entry name" value="FAR_C"/>
</dbReference>
<evidence type="ECO:0000256" key="3">
    <source>
        <dbReference type="ARBA" id="ARBA00023098"/>
    </source>
</evidence>
<dbReference type="Gene3D" id="3.40.50.1000">
    <property type="entry name" value="HAD superfamily/HAD-like"/>
    <property type="match status" value="1"/>
</dbReference>